<protein>
    <submittedName>
        <fullName evidence="1">Uncharacterized protein</fullName>
    </submittedName>
</protein>
<evidence type="ECO:0000313" key="1">
    <source>
        <dbReference type="Ensembl" id="ENSCCRP00015047222.1"/>
    </source>
</evidence>
<evidence type="ECO:0000313" key="2">
    <source>
        <dbReference type="Proteomes" id="UP000694700"/>
    </source>
</evidence>
<dbReference type="Ensembl" id="ENSCCRT00015048802.1">
    <property type="protein sequence ID" value="ENSCCRP00015047222.1"/>
    <property type="gene ID" value="ENSCCRG00015019524.1"/>
</dbReference>
<reference evidence="1" key="1">
    <citation type="submission" date="2025-08" db="UniProtKB">
        <authorList>
            <consortium name="Ensembl"/>
        </authorList>
    </citation>
    <scope>IDENTIFICATION</scope>
</reference>
<dbReference type="Proteomes" id="UP000694700">
    <property type="component" value="Unplaced"/>
</dbReference>
<name>A0A8C1VAT9_CYPCA</name>
<dbReference type="AlphaFoldDB" id="A0A8C1VAT9"/>
<sequence length="54" mass="6250">MAFYCLHLTSYFPCFKFHKPPPSFSFPNHTIQCRFALPTLILTSVEPFVSGLNR</sequence>
<accession>A0A8C1VAT9</accession>
<proteinExistence type="predicted"/>
<organism evidence="1 2">
    <name type="scientific">Cyprinus carpio</name>
    <name type="common">Common carp</name>
    <dbReference type="NCBI Taxonomy" id="7962"/>
    <lineage>
        <taxon>Eukaryota</taxon>
        <taxon>Metazoa</taxon>
        <taxon>Chordata</taxon>
        <taxon>Craniata</taxon>
        <taxon>Vertebrata</taxon>
        <taxon>Euteleostomi</taxon>
        <taxon>Actinopterygii</taxon>
        <taxon>Neopterygii</taxon>
        <taxon>Teleostei</taxon>
        <taxon>Ostariophysi</taxon>
        <taxon>Cypriniformes</taxon>
        <taxon>Cyprinidae</taxon>
        <taxon>Cyprininae</taxon>
        <taxon>Cyprinus</taxon>
    </lineage>
</organism>